<feature type="region of interest" description="Disordered" evidence="1">
    <location>
        <begin position="507"/>
        <end position="540"/>
    </location>
</feature>
<dbReference type="WBParaSite" id="Pan_g5215.t1">
    <property type="protein sequence ID" value="Pan_g5215.t1"/>
    <property type="gene ID" value="Pan_g5215"/>
</dbReference>
<name>A0A7E4VZN5_PANRE</name>
<proteinExistence type="predicted"/>
<reference evidence="2" key="1">
    <citation type="journal article" date="2013" name="Genetics">
        <title>The draft genome and transcriptome of Panagrellus redivivus are shaped by the harsh demands of a free-living lifestyle.</title>
        <authorList>
            <person name="Srinivasan J."/>
            <person name="Dillman A.R."/>
            <person name="Macchietto M.G."/>
            <person name="Heikkinen L."/>
            <person name="Lakso M."/>
            <person name="Fracchia K.M."/>
            <person name="Antoshechkin I."/>
            <person name="Mortazavi A."/>
            <person name="Wong G."/>
            <person name="Sternberg P.W."/>
        </authorList>
    </citation>
    <scope>NUCLEOTIDE SEQUENCE [LARGE SCALE GENOMIC DNA]</scope>
    <source>
        <strain evidence="2">MT8872</strain>
    </source>
</reference>
<evidence type="ECO:0000256" key="1">
    <source>
        <dbReference type="SAM" id="MobiDB-lite"/>
    </source>
</evidence>
<feature type="compositionally biased region" description="Polar residues" evidence="1">
    <location>
        <begin position="522"/>
        <end position="540"/>
    </location>
</feature>
<accession>A0A7E4VZN5</accession>
<organism evidence="2 3">
    <name type="scientific">Panagrellus redivivus</name>
    <name type="common">Microworm</name>
    <dbReference type="NCBI Taxonomy" id="6233"/>
    <lineage>
        <taxon>Eukaryota</taxon>
        <taxon>Metazoa</taxon>
        <taxon>Ecdysozoa</taxon>
        <taxon>Nematoda</taxon>
        <taxon>Chromadorea</taxon>
        <taxon>Rhabditida</taxon>
        <taxon>Tylenchina</taxon>
        <taxon>Panagrolaimomorpha</taxon>
        <taxon>Panagrolaimoidea</taxon>
        <taxon>Panagrolaimidae</taxon>
        <taxon>Panagrellus</taxon>
    </lineage>
</organism>
<dbReference type="Proteomes" id="UP000492821">
    <property type="component" value="Unassembled WGS sequence"/>
</dbReference>
<protein>
    <submittedName>
        <fullName evidence="3">ParB domain-containing protein</fullName>
    </submittedName>
</protein>
<sequence>MKLKRSSTGGINFLDDPQNAQVIDVVFHERDSNEPCKTVELDPCSIIITESSEMRIQWVNANNPNSVVQQVIFSSGQNVTLFCNDERHQGTTKQILNMVVGGKVQPFSLSMFATIMSERAATNDSSSDGTILSTEAAEPEESAPPPTKKARNGDSMTTTKKNCIAYRSLAENFIENSKQRTFESRPIAFHLLQHDSTVRPVDHDYVDKLVRLMEAKKWSYQETVFKVTKDGDKFSVLDGNHRLAAMKLFNESTLNTWSDEIPEVHCYVYKCDSPADRIEIGYEPTKEVQQLDLAPYRAAHLIRRYVNSKHIKELPTTREEIRVFKASLEVPFNRHATHSVVHLALLPEETWRQLTQLFGEENVTNPLDLVTNAVWSTFLTALSKNPQPAFAILATLKNKDLATVRKDLGKVEPDLLVKLSGKMTHSWKSDAEAVNFLSNGVRMTPTAMNKVLRKLKFSSMRAPADGSWIKIQSRVTTYLESKKKHIPTLRYVEPTLLSTELTAHTNIFTPKKKPPAPLPPTQDAQGTTRTRKQSNGVFGG</sequence>
<dbReference type="SUPFAM" id="SSF110849">
    <property type="entry name" value="ParB/Sulfiredoxin"/>
    <property type="match status" value="1"/>
</dbReference>
<reference evidence="3" key="2">
    <citation type="submission" date="2020-10" db="UniProtKB">
        <authorList>
            <consortium name="WormBaseParasite"/>
        </authorList>
    </citation>
    <scope>IDENTIFICATION</scope>
</reference>
<keyword evidence="2" id="KW-1185">Reference proteome</keyword>
<feature type="region of interest" description="Disordered" evidence="1">
    <location>
        <begin position="135"/>
        <end position="156"/>
    </location>
</feature>
<dbReference type="InterPro" id="IPR036086">
    <property type="entry name" value="ParB/Sulfiredoxin_sf"/>
</dbReference>
<evidence type="ECO:0000313" key="3">
    <source>
        <dbReference type="WBParaSite" id="Pan_g5215.t1"/>
    </source>
</evidence>
<evidence type="ECO:0000313" key="2">
    <source>
        <dbReference type="Proteomes" id="UP000492821"/>
    </source>
</evidence>
<dbReference type="AlphaFoldDB" id="A0A7E4VZN5"/>